<gene>
    <name evidence="2" type="ORF">GT409_00165</name>
</gene>
<evidence type="ECO:0000259" key="1">
    <source>
        <dbReference type="Pfam" id="PF04127"/>
    </source>
</evidence>
<dbReference type="InterPro" id="IPR007085">
    <property type="entry name" value="DNA/pantothenate-metab_flavo_C"/>
</dbReference>
<dbReference type="EMBL" id="CP047593">
    <property type="protein sequence ID" value="QHI67923.1"/>
    <property type="molecule type" value="Genomic_DNA"/>
</dbReference>
<proteinExistence type="predicted"/>
<protein>
    <recommendedName>
        <fullName evidence="1">DNA/pantothenate metabolism flavoprotein C-terminal domain-containing protein</fullName>
    </recommendedName>
</protein>
<organism evidence="2 3">
    <name type="scientific">Tichowtungia aerotolerans</name>
    <dbReference type="NCBI Taxonomy" id="2697043"/>
    <lineage>
        <taxon>Bacteria</taxon>
        <taxon>Pseudomonadati</taxon>
        <taxon>Kiritimatiellota</taxon>
        <taxon>Tichowtungiia</taxon>
        <taxon>Tichowtungiales</taxon>
        <taxon>Tichowtungiaceae</taxon>
        <taxon>Tichowtungia</taxon>
    </lineage>
</organism>
<dbReference type="KEGG" id="taer:GT409_00165"/>
<evidence type="ECO:0000313" key="3">
    <source>
        <dbReference type="Proteomes" id="UP000464954"/>
    </source>
</evidence>
<dbReference type="SUPFAM" id="SSF102645">
    <property type="entry name" value="CoaB-like"/>
    <property type="match status" value="1"/>
</dbReference>
<reference evidence="2 3" key="1">
    <citation type="submission" date="2020-01" db="EMBL/GenBank/DDBJ databases">
        <title>Ponticoccus aerotolerans gen. nov., sp. nov., an anaerobic bacterium and proposal of Ponticoccusceae fam. nov., Ponticoccusles ord. nov. and Ponticoccuse classis nov. in the phylum Kiritimatiellaeota.</title>
        <authorList>
            <person name="Zhou L.Y."/>
            <person name="Du Z.J."/>
        </authorList>
    </citation>
    <scope>NUCLEOTIDE SEQUENCE [LARGE SCALE GENOMIC DNA]</scope>
    <source>
        <strain evidence="2 3">S-5007</strain>
    </source>
</reference>
<dbReference type="Pfam" id="PF04127">
    <property type="entry name" value="DFP"/>
    <property type="match status" value="1"/>
</dbReference>
<dbReference type="Gene3D" id="3.40.50.10300">
    <property type="entry name" value="CoaB-like"/>
    <property type="match status" value="1"/>
</dbReference>
<evidence type="ECO:0000313" key="2">
    <source>
        <dbReference type="EMBL" id="QHI67923.1"/>
    </source>
</evidence>
<dbReference type="GO" id="GO:0015937">
    <property type="term" value="P:coenzyme A biosynthetic process"/>
    <property type="evidence" value="ECO:0007669"/>
    <property type="project" value="UniProtKB-ARBA"/>
</dbReference>
<dbReference type="AlphaFoldDB" id="A0A6P1M4J3"/>
<dbReference type="InterPro" id="IPR035929">
    <property type="entry name" value="CoaB-like_sf"/>
</dbReference>
<keyword evidence="3" id="KW-1185">Reference proteome</keyword>
<dbReference type="RefSeq" id="WP_160625957.1">
    <property type="nucleotide sequence ID" value="NZ_CP047593.1"/>
</dbReference>
<name>A0A6P1M4J3_9BACT</name>
<dbReference type="Proteomes" id="UP000464954">
    <property type="component" value="Chromosome"/>
</dbReference>
<dbReference type="GO" id="GO:0003824">
    <property type="term" value="F:catalytic activity"/>
    <property type="evidence" value="ECO:0007669"/>
    <property type="project" value="UniProtKB-ARBA"/>
</dbReference>
<accession>A0A6P1M4J3</accession>
<sequence>MKKVLILSGPTHEYFDPVRFIGNASSGKMGKALAEEALKRGMDVEFISGPVSETNLPSLGKQIIRVTGAEEMLAAAQEKFIETDLIIFAAAVADFQPLEKSVEKFPKVGNNISIELKPTPDVAATLCADKRDNQIAIGFALQTHDGEAKAREKLTKKNLNGIVLNTPATLGAENGLFTWIDFQTMEDWGSLGKADCARNIFEKICTR</sequence>
<feature type="domain" description="DNA/pantothenate metabolism flavoprotein C-terminal" evidence="1">
    <location>
        <begin position="2"/>
        <end position="205"/>
    </location>
</feature>